<sequence>TSMRTDGFCQQPLLTLRAMGRHGLAELWLEPSRHLDVEPTWLTLPGGRCRASAFLESSKVQWDTLPFQPPKPTDEKIEVEEDQEELPVVPSGEAYVVPPRPPIPSCIRGLKGEADGARPLWAPHEGYKEEEGRLVPTAPEDVRGYVREIRKDPDETTELWPPPPRRVGDLDFPAGPIPSVKVLAKHHYAESAKANAAWREQQELHQAGKPHVKWRDLTPKAVQGPEAEAGESSQPEEEGLLYTSPNDDNVKPPDEITGLEA</sequence>
<proteinExistence type="predicted"/>
<feature type="region of interest" description="Disordered" evidence="1">
    <location>
        <begin position="153"/>
        <end position="172"/>
    </location>
</feature>
<dbReference type="Proteomes" id="UP001642464">
    <property type="component" value="Unassembled WGS sequence"/>
</dbReference>
<evidence type="ECO:0000313" key="2">
    <source>
        <dbReference type="EMBL" id="CAK9032588.1"/>
    </source>
</evidence>
<evidence type="ECO:0000313" key="3">
    <source>
        <dbReference type="Proteomes" id="UP001642464"/>
    </source>
</evidence>
<evidence type="ECO:0000256" key="1">
    <source>
        <dbReference type="SAM" id="MobiDB-lite"/>
    </source>
</evidence>
<protein>
    <submittedName>
        <fullName evidence="2">Uncharacterized protein</fullName>
    </submittedName>
</protein>
<keyword evidence="3" id="KW-1185">Reference proteome</keyword>
<gene>
    <name evidence="2" type="ORF">SCF082_LOCUS20133</name>
</gene>
<name>A0ABP0L0Y2_9DINO</name>
<feature type="region of interest" description="Disordered" evidence="1">
    <location>
        <begin position="194"/>
        <end position="261"/>
    </location>
</feature>
<organism evidence="2 3">
    <name type="scientific">Durusdinium trenchii</name>
    <dbReference type="NCBI Taxonomy" id="1381693"/>
    <lineage>
        <taxon>Eukaryota</taxon>
        <taxon>Sar</taxon>
        <taxon>Alveolata</taxon>
        <taxon>Dinophyceae</taxon>
        <taxon>Suessiales</taxon>
        <taxon>Symbiodiniaceae</taxon>
        <taxon>Durusdinium</taxon>
    </lineage>
</organism>
<dbReference type="EMBL" id="CAXAMM010013947">
    <property type="protein sequence ID" value="CAK9032588.1"/>
    <property type="molecule type" value="Genomic_DNA"/>
</dbReference>
<reference evidence="2 3" key="1">
    <citation type="submission" date="2024-02" db="EMBL/GenBank/DDBJ databases">
        <authorList>
            <person name="Chen Y."/>
            <person name="Shah S."/>
            <person name="Dougan E. K."/>
            <person name="Thang M."/>
            <person name="Chan C."/>
        </authorList>
    </citation>
    <scope>NUCLEOTIDE SEQUENCE [LARGE SCALE GENOMIC DNA]</scope>
</reference>
<feature type="non-terminal residue" evidence="2">
    <location>
        <position position="1"/>
    </location>
</feature>
<accession>A0ABP0L0Y2</accession>
<comment type="caution">
    <text evidence="2">The sequence shown here is derived from an EMBL/GenBank/DDBJ whole genome shotgun (WGS) entry which is preliminary data.</text>
</comment>